<dbReference type="OrthoDB" id="3263295at2759"/>
<evidence type="ECO:0000256" key="2">
    <source>
        <dbReference type="ARBA" id="ARBA00022840"/>
    </source>
</evidence>
<dbReference type="Gene3D" id="3.30.420.40">
    <property type="match status" value="2"/>
</dbReference>
<protein>
    <submittedName>
        <fullName evidence="3">Uncharacterized protein</fullName>
    </submittedName>
</protein>
<sequence length="240" mass="26040">MGKLKHEVEKAKHMLSSQQSTHIKIKSFEDGNDFLETLTCAKFEELNMDLFCKIMKPVEQVLKDANVKKKDIDEVILVSGSMCSIPKIQQMLKDYFGKEPSKGSINPYEAVTYGASSSTVQGGILSGEQGTEGIVLIDVCLLTLSIETTGGVFTKLIAHNAVIPMHKSRTFSTTADNQPSTVLIQVFKGEGALTKDNNLLGKFELSGIPPIPCSVPQIEVTFEIDANGILMNVTAADKGT</sequence>
<evidence type="ECO:0000313" key="4">
    <source>
        <dbReference type="Proteomes" id="UP000053989"/>
    </source>
</evidence>
<dbReference type="GO" id="GO:0005524">
    <property type="term" value="F:ATP binding"/>
    <property type="evidence" value="ECO:0007669"/>
    <property type="project" value="UniProtKB-KW"/>
</dbReference>
<keyword evidence="1" id="KW-0547">Nucleotide-binding</keyword>
<dbReference type="Gene3D" id="3.90.640.10">
    <property type="entry name" value="Actin, Chain A, domain 4"/>
    <property type="match status" value="1"/>
</dbReference>
<keyword evidence="2" id="KW-0067">ATP-binding</keyword>
<dbReference type="HOGENOM" id="CLU_005965_0_0_1"/>
<dbReference type="SUPFAM" id="SSF100920">
    <property type="entry name" value="Heat shock protein 70kD (HSP70), peptide-binding domain"/>
    <property type="match status" value="1"/>
</dbReference>
<dbReference type="Proteomes" id="UP000053989">
    <property type="component" value="Unassembled WGS sequence"/>
</dbReference>
<dbReference type="FunFam" id="3.90.640.10:FF:000003">
    <property type="entry name" value="Molecular chaperone DnaK"/>
    <property type="match status" value="1"/>
</dbReference>
<keyword evidence="4" id="KW-1185">Reference proteome</keyword>
<dbReference type="InParanoid" id="A0A0C2ZCD8"/>
<proteinExistence type="predicted"/>
<organism evidence="3 4">
    <name type="scientific">Scleroderma citrinum Foug A</name>
    <dbReference type="NCBI Taxonomy" id="1036808"/>
    <lineage>
        <taxon>Eukaryota</taxon>
        <taxon>Fungi</taxon>
        <taxon>Dikarya</taxon>
        <taxon>Basidiomycota</taxon>
        <taxon>Agaricomycotina</taxon>
        <taxon>Agaricomycetes</taxon>
        <taxon>Agaricomycetidae</taxon>
        <taxon>Boletales</taxon>
        <taxon>Sclerodermatineae</taxon>
        <taxon>Sclerodermataceae</taxon>
        <taxon>Scleroderma</taxon>
    </lineage>
</organism>
<accession>A0A0C2ZCD8</accession>
<dbReference type="InterPro" id="IPR013126">
    <property type="entry name" value="Hsp_70_fam"/>
</dbReference>
<evidence type="ECO:0000256" key="1">
    <source>
        <dbReference type="ARBA" id="ARBA00022741"/>
    </source>
</evidence>
<name>A0A0C2ZCD8_9AGAM</name>
<dbReference type="Gene3D" id="2.60.34.10">
    <property type="entry name" value="Substrate Binding Domain Of DNAk, Chain A, domain 1"/>
    <property type="match status" value="1"/>
</dbReference>
<dbReference type="InterPro" id="IPR043129">
    <property type="entry name" value="ATPase_NBD"/>
</dbReference>
<reference evidence="3 4" key="1">
    <citation type="submission" date="2014-04" db="EMBL/GenBank/DDBJ databases">
        <authorList>
            <consortium name="DOE Joint Genome Institute"/>
            <person name="Kuo A."/>
            <person name="Kohler A."/>
            <person name="Nagy L.G."/>
            <person name="Floudas D."/>
            <person name="Copeland A."/>
            <person name="Barry K.W."/>
            <person name="Cichocki N."/>
            <person name="Veneault-Fourrey C."/>
            <person name="LaButti K."/>
            <person name="Lindquist E.A."/>
            <person name="Lipzen A."/>
            <person name="Lundell T."/>
            <person name="Morin E."/>
            <person name="Murat C."/>
            <person name="Sun H."/>
            <person name="Tunlid A."/>
            <person name="Henrissat B."/>
            <person name="Grigoriev I.V."/>
            <person name="Hibbett D.S."/>
            <person name="Martin F."/>
            <person name="Nordberg H.P."/>
            <person name="Cantor M.N."/>
            <person name="Hua S.X."/>
        </authorList>
    </citation>
    <scope>NUCLEOTIDE SEQUENCE [LARGE SCALE GENOMIC DNA]</scope>
    <source>
        <strain evidence="3 4">Foug A</strain>
    </source>
</reference>
<dbReference type="PRINTS" id="PR00301">
    <property type="entry name" value="HEATSHOCK70"/>
</dbReference>
<reference evidence="4" key="2">
    <citation type="submission" date="2015-01" db="EMBL/GenBank/DDBJ databases">
        <title>Evolutionary Origins and Diversification of the Mycorrhizal Mutualists.</title>
        <authorList>
            <consortium name="DOE Joint Genome Institute"/>
            <consortium name="Mycorrhizal Genomics Consortium"/>
            <person name="Kohler A."/>
            <person name="Kuo A."/>
            <person name="Nagy L.G."/>
            <person name="Floudas D."/>
            <person name="Copeland A."/>
            <person name="Barry K.W."/>
            <person name="Cichocki N."/>
            <person name="Veneault-Fourrey C."/>
            <person name="LaButti K."/>
            <person name="Lindquist E.A."/>
            <person name="Lipzen A."/>
            <person name="Lundell T."/>
            <person name="Morin E."/>
            <person name="Murat C."/>
            <person name="Riley R."/>
            <person name="Ohm R."/>
            <person name="Sun H."/>
            <person name="Tunlid A."/>
            <person name="Henrissat B."/>
            <person name="Grigoriev I.V."/>
            <person name="Hibbett D.S."/>
            <person name="Martin F."/>
        </authorList>
    </citation>
    <scope>NUCLEOTIDE SEQUENCE [LARGE SCALE GENOMIC DNA]</scope>
    <source>
        <strain evidence="4">Foug A</strain>
    </source>
</reference>
<dbReference type="STRING" id="1036808.A0A0C2ZCD8"/>
<dbReference type="PANTHER" id="PTHR19375">
    <property type="entry name" value="HEAT SHOCK PROTEIN 70KDA"/>
    <property type="match status" value="1"/>
</dbReference>
<dbReference type="Pfam" id="PF00012">
    <property type="entry name" value="HSP70"/>
    <property type="match status" value="1"/>
</dbReference>
<evidence type="ECO:0000313" key="3">
    <source>
        <dbReference type="EMBL" id="KIM59493.1"/>
    </source>
</evidence>
<dbReference type="SUPFAM" id="SSF53067">
    <property type="entry name" value="Actin-like ATPase domain"/>
    <property type="match status" value="1"/>
</dbReference>
<dbReference type="GO" id="GO:0140662">
    <property type="term" value="F:ATP-dependent protein folding chaperone"/>
    <property type="evidence" value="ECO:0007669"/>
    <property type="project" value="InterPro"/>
</dbReference>
<gene>
    <name evidence="3" type="ORF">SCLCIDRAFT_27316</name>
</gene>
<dbReference type="InterPro" id="IPR029047">
    <property type="entry name" value="HSP70_peptide-bd_sf"/>
</dbReference>
<dbReference type="AlphaFoldDB" id="A0A0C2ZCD8"/>
<dbReference type="EMBL" id="KN822073">
    <property type="protein sequence ID" value="KIM59493.1"/>
    <property type="molecule type" value="Genomic_DNA"/>
</dbReference>